<keyword evidence="1" id="KW-0732">Signal</keyword>
<dbReference type="Proteomes" id="UP000825729">
    <property type="component" value="Unassembled WGS sequence"/>
</dbReference>
<keyword evidence="3" id="KW-1185">Reference proteome</keyword>
<accession>A0AAV7DY97</accession>
<dbReference type="InterPro" id="IPR029021">
    <property type="entry name" value="Prot-tyrosine_phosphatase-like"/>
</dbReference>
<dbReference type="AlphaFoldDB" id="A0AAV7DY97"/>
<evidence type="ECO:0000313" key="2">
    <source>
        <dbReference type="EMBL" id="KAG9440507.1"/>
    </source>
</evidence>
<feature type="signal peptide" evidence="1">
    <location>
        <begin position="1"/>
        <end position="17"/>
    </location>
</feature>
<dbReference type="Gene3D" id="3.90.190.10">
    <property type="entry name" value="Protein tyrosine phosphatase superfamily"/>
    <property type="match status" value="1"/>
</dbReference>
<organism evidence="2 3">
    <name type="scientific">Aristolochia fimbriata</name>
    <name type="common">White veined hardy Dutchman's pipe vine</name>
    <dbReference type="NCBI Taxonomy" id="158543"/>
    <lineage>
        <taxon>Eukaryota</taxon>
        <taxon>Viridiplantae</taxon>
        <taxon>Streptophyta</taxon>
        <taxon>Embryophyta</taxon>
        <taxon>Tracheophyta</taxon>
        <taxon>Spermatophyta</taxon>
        <taxon>Magnoliopsida</taxon>
        <taxon>Magnoliidae</taxon>
        <taxon>Piperales</taxon>
        <taxon>Aristolochiaceae</taxon>
        <taxon>Aristolochia</taxon>
    </lineage>
</organism>
<dbReference type="Pfam" id="PF04450">
    <property type="entry name" value="BSP"/>
    <property type="match status" value="1"/>
</dbReference>
<dbReference type="SUPFAM" id="SSF52799">
    <property type="entry name" value="(Phosphotyrosine protein) phosphatases II"/>
    <property type="match status" value="1"/>
</dbReference>
<dbReference type="EMBL" id="JAINDJ010000008">
    <property type="protein sequence ID" value="KAG9440507.1"/>
    <property type="molecule type" value="Genomic_DNA"/>
</dbReference>
<dbReference type="PANTHER" id="PTHR33321:SF12">
    <property type="entry name" value="PLANT BASIC SECRETORY PROTEIN (BSP) FAMILY PROTEIN"/>
    <property type="match status" value="1"/>
</dbReference>
<reference evidence="2 3" key="1">
    <citation type="submission" date="2021-07" db="EMBL/GenBank/DDBJ databases">
        <title>The Aristolochia fimbriata genome: insights into angiosperm evolution, floral development and chemical biosynthesis.</title>
        <authorList>
            <person name="Jiao Y."/>
        </authorList>
    </citation>
    <scope>NUCLEOTIDE SEQUENCE [LARGE SCALE GENOMIC DNA]</scope>
    <source>
        <strain evidence="2">IBCAS-2021</strain>
        <tissue evidence="2">Leaf</tissue>
    </source>
</reference>
<comment type="caution">
    <text evidence="2">The sequence shown here is derived from an EMBL/GenBank/DDBJ whole genome shotgun (WGS) entry which is preliminary data.</text>
</comment>
<feature type="chain" id="PRO_5043484970" description="Plant basic secretory protein (BSP) family protein" evidence="1">
    <location>
        <begin position="18"/>
        <end position="282"/>
    </location>
</feature>
<gene>
    <name evidence="2" type="ORF">H6P81_020672</name>
</gene>
<name>A0AAV7DY97_ARIFI</name>
<protein>
    <recommendedName>
        <fullName evidence="4">Plant basic secretory protein (BSP) family protein</fullName>
    </recommendedName>
</protein>
<evidence type="ECO:0008006" key="4">
    <source>
        <dbReference type="Google" id="ProtNLM"/>
    </source>
</evidence>
<dbReference type="InterPro" id="IPR007541">
    <property type="entry name" value="Uncharacterised_BSP"/>
</dbReference>
<proteinExistence type="predicted"/>
<evidence type="ECO:0000256" key="1">
    <source>
        <dbReference type="SAM" id="SignalP"/>
    </source>
</evidence>
<dbReference type="PANTHER" id="PTHR33321">
    <property type="match status" value="1"/>
</dbReference>
<evidence type="ECO:0000313" key="3">
    <source>
        <dbReference type="Proteomes" id="UP000825729"/>
    </source>
</evidence>
<sequence length="282" mass="31766">MLASLIMASTTVLPVEAVPYCRYQVWNNANGTKGSTRFENEIGMSYAVDLLSRASNLTWQVLKQGRREERKNFAVVRLYLDDFDGTGITRNNDISISASYIGNYSGDAKTEFTRLVYHEVAHVWQWGKNGGAPEGLVDGIADFVALKANKINDNVHHRPVEELQAGGRTRWTNSCKSWAPWQIMVCFLEFLNGIREGIVAELDWRMRRRFSNDIFVELLGKTVEEPLKEIILEALHVVLDVRNHPLLIHCKRGKDVPLDLGASAAPKIHRLNQSIGPGKLNP</sequence>